<gene>
    <name evidence="2" type="ORF">CHS0354_031925</name>
</gene>
<feature type="compositionally biased region" description="Basic and acidic residues" evidence="1">
    <location>
        <begin position="13"/>
        <end position="22"/>
    </location>
</feature>
<proteinExistence type="predicted"/>
<protein>
    <submittedName>
        <fullName evidence="2">Uncharacterized protein</fullName>
    </submittedName>
</protein>
<dbReference type="EMBL" id="JAEAOA010001897">
    <property type="protein sequence ID" value="KAK3581577.1"/>
    <property type="molecule type" value="Genomic_DNA"/>
</dbReference>
<reference evidence="2" key="3">
    <citation type="submission" date="2023-05" db="EMBL/GenBank/DDBJ databases">
        <authorList>
            <person name="Smith C.H."/>
        </authorList>
    </citation>
    <scope>NUCLEOTIDE SEQUENCE</scope>
    <source>
        <strain evidence="2">CHS0354</strain>
        <tissue evidence="2">Mantle</tissue>
    </source>
</reference>
<evidence type="ECO:0000313" key="3">
    <source>
        <dbReference type="Proteomes" id="UP001195483"/>
    </source>
</evidence>
<reference evidence="2" key="2">
    <citation type="journal article" date="2021" name="Genome Biol. Evol.">
        <title>Developing a high-quality reference genome for a parasitic bivalve with doubly uniparental inheritance (Bivalvia: Unionida).</title>
        <authorList>
            <person name="Smith C.H."/>
        </authorList>
    </citation>
    <scope>NUCLEOTIDE SEQUENCE</scope>
    <source>
        <strain evidence="2">CHS0354</strain>
        <tissue evidence="2">Mantle</tissue>
    </source>
</reference>
<sequence length="81" mass="9428">STKSKTMIQTNNRHRDNSRTTTEENNMGKRNQLNAGDVEIFSCWIKYIAQIYGNGKHVDTTFHKQNDNTYSNEDPFESEQV</sequence>
<evidence type="ECO:0000313" key="2">
    <source>
        <dbReference type="EMBL" id="KAK3581577.1"/>
    </source>
</evidence>
<feature type="compositionally biased region" description="Polar residues" evidence="1">
    <location>
        <begin position="1"/>
        <end position="11"/>
    </location>
</feature>
<dbReference type="AlphaFoldDB" id="A0AAE0RXP8"/>
<comment type="caution">
    <text evidence="2">The sequence shown here is derived from an EMBL/GenBank/DDBJ whole genome shotgun (WGS) entry which is preliminary data.</text>
</comment>
<reference evidence="2" key="1">
    <citation type="journal article" date="2021" name="Genome Biol. Evol.">
        <title>A High-Quality Reference Genome for a Parasitic Bivalve with Doubly Uniparental Inheritance (Bivalvia: Unionida).</title>
        <authorList>
            <person name="Smith C.H."/>
        </authorList>
    </citation>
    <scope>NUCLEOTIDE SEQUENCE</scope>
    <source>
        <strain evidence="2">CHS0354</strain>
    </source>
</reference>
<feature type="non-terminal residue" evidence="2">
    <location>
        <position position="1"/>
    </location>
</feature>
<keyword evidence="3" id="KW-1185">Reference proteome</keyword>
<accession>A0AAE0RXP8</accession>
<feature type="region of interest" description="Disordered" evidence="1">
    <location>
        <begin position="1"/>
        <end position="30"/>
    </location>
</feature>
<dbReference type="Proteomes" id="UP001195483">
    <property type="component" value="Unassembled WGS sequence"/>
</dbReference>
<evidence type="ECO:0000256" key="1">
    <source>
        <dbReference type="SAM" id="MobiDB-lite"/>
    </source>
</evidence>
<organism evidence="2 3">
    <name type="scientific">Potamilus streckersoni</name>
    <dbReference type="NCBI Taxonomy" id="2493646"/>
    <lineage>
        <taxon>Eukaryota</taxon>
        <taxon>Metazoa</taxon>
        <taxon>Spiralia</taxon>
        <taxon>Lophotrochozoa</taxon>
        <taxon>Mollusca</taxon>
        <taxon>Bivalvia</taxon>
        <taxon>Autobranchia</taxon>
        <taxon>Heteroconchia</taxon>
        <taxon>Palaeoheterodonta</taxon>
        <taxon>Unionida</taxon>
        <taxon>Unionoidea</taxon>
        <taxon>Unionidae</taxon>
        <taxon>Ambleminae</taxon>
        <taxon>Lampsilini</taxon>
        <taxon>Potamilus</taxon>
    </lineage>
</organism>
<name>A0AAE0RXP8_9BIVA</name>
<feature type="region of interest" description="Disordered" evidence="1">
    <location>
        <begin position="58"/>
        <end position="81"/>
    </location>
</feature>